<evidence type="ECO:0000313" key="2">
    <source>
        <dbReference type="EMBL" id="ALO48382.1"/>
    </source>
</evidence>
<dbReference type="Gene3D" id="1.10.260.40">
    <property type="entry name" value="lambda repressor-like DNA-binding domains"/>
    <property type="match status" value="1"/>
</dbReference>
<name>A0A0S2KJX3_9BACT</name>
<dbReference type="InterPro" id="IPR001387">
    <property type="entry name" value="Cro/C1-type_HTH"/>
</dbReference>
<dbReference type="InterPro" id="IPR010982">
    <property type="entry name" value="Lambda_DNA-bd_dom_sf"/>
</dbReference>
<dbReference type="KEGG" id="peo:AS203_04215"/>
<proteinExistence type="predicted"/>
<dbReference type="GO" id="GO:0003677">
    <property type="term" value="F:DNA binding"/>
    <property type="evidence" value="ECO:0007669"/>
    <property type="project" value="UniProtKB-KW"/>
</dbReference>
<dbReference type="PROSITE" id="PS50943">
    <property type="entry name" value="HTH_CROC1"/>
    <property type="match status" value="1"/>
</dbReference>
<reference evidence="3" key="1">
    <citation type="submission" date="2015-11" db="EMBL/GenBank/DDBJ databases">
        <authorList>
            <person name="Holder M.E."/>
            <person name="Ajami N.J."/>
            <person name="Petrosino J.F."/>
        </authorList>
    </citation>
    <scope>NUCLEOTIDE SEQUENCE [LARGE SCALE GENOMIC DNA]</scope>
    <source>
        <strain evidence="3">F0113</strain>
    </source>
</reference>
<dbReference type="EMBL" id="CP013195">
    <property type="protein sequence ID" value="ALO48382.1"/>
    <property type="molecule type" value="Genomic_DNA"/>
</dbReference>
<dbReference type="AlphaFoldDB" id="A0A0S2KJX3"/>
<gene>
    <name evidence="2" type="ORF">AS203_04215</name>
</gene>
<organism evidence="2 3">
    <name type="scientific">Hoylesella enoeca</name>
    <dbReference type="NCBI Taxonomy" id="76123"/>
    <lineage>
        <taxon>Bacteria</taxon>
        <taxon>Pseudomonadati</taxon>
        <taxon>Bacteroidota</taxon>
        <taxon>Bacteroidia</taxon>
        <taxon>Bacteroidales</taxon>
        <taxon>Prevotellaceae</taxon>
        <taxon>Hoylesella</taxon>
    </lineage>
</organism>
<keyword evidence="2" id="KW-0238">DNA-binding</keyword>
<protein>
    <submittedName>
        <fullName evidence="2">DNA-binding protein</fullName>
    </submittedName>
</protein>
<evidence type="ECO:0000313" key="3">
    <source>
        <dbReference type="Proteomes" id="UP000056252"/>
    </source>
</evidence>
<dbReference type="Pfam" id="PF01381">
    <property type="entry name" value="HTH_3"/>
    <property type="match status" value="1"/>
</dbReference>
<dbReference type="SUPFAM" id="SSF47413">
    <property type="entry name" value="lambda repressor-like DNA-binding domains"/>
    <property type="match status" value="1"/>
</dbReference>
<feature type="domain" description="HTH cro/C1-type" evidence="1">
    <location>
        <begin position="28"/>
        <end position="63"/>
    </location>
</feature>
<sequence>MNTKDYNRIKVVLVKKKHTSKWLAVQQGKGQSTVSKWCTNTAQSGLEMLFQIAKCLGVEVKDLIREYVNNN</sequence>
<accession>A0A0S2KJX3</accession>
<keyword evidence="3" id="KW-1185">Reference proteome</keyword>
<dbReference type="RefSeq" id="WP_025065824.1">
    <property type="nucleotide sequence ID" value="NZ_CP013195.1"/>
</dbReference>
<evidence type="ECO:0000259" key="1">
    <source>
        <dbReference type="PROSITE" id="PS50943"/>
    </source>
</evidence>
<dbReference type="Proteomes" id="UP000056252">
    <property type="component" value="Chromosome"/>
</dbReference>
<dbReference type="CDD" id="cd00093">
    <property type="entry name" value="HTH_XRE"/>
    <property type="match status" value="1"/>
</dbReference>